<feature type="compositionally biased region" description="Low complexity" evidence="10">
    <location>
        <begin position="945"/>
        <end position="955"/>
    </location>
</feature>
<feature type="coiled-coil region" evidence="9">
    <location>
        <begin position="326"/>
        <end position="369"/>
    </location>
</feature>
<comment type="caution">
    <text evidence="11">The sequence shown here is derived from an EMBL/GenBank/DDBJ whole genome shotgun (WGS) entry which is preliminary data.</text>
</comment>
<evidence type="ECO:0000256" key="2">
    <source>
        <dbReference type="ARBA" id="ARBA00022490"/>
    </source>
</evidence>
<keyword evidence="12" id="KW-1185">Reference proteome</keyword>
<dbReference type="InterPro" id="IPR019323">
    <property type="entry name" value="ELKS/CAST"/>
</dbReference>
<evidence type="ECO:0000256" key="8">
    <source>
        <dbReference type="ARBA" id="ARBA00034106"/>
    </source>
</evidence>
<evidence type="ECO:0000256" key="6">
    <source>
        <dbReference type="ARBA" id="ARBA00023212"/>
    </source>
</evidence>
<feature type="region of interest" description="Disordered" evidence="10">
    <location>
        <begin position="1"/>
        <end position="51"/>
    </location>
</feature>
<keyword evidence="2" id="KW-0963">Cytoplasm</keyword>
<feature type="region of interest" description="Disordered" evidence="10">
    <location>
        <begin position="935"/>
        <end position="1008"/>
    </location>
</feature>
<dbReference type="Gene3D" id="1.10.287.1490">
    <property type="match status" value="1"/>
</dbReference>
<feature type="compositionally biased region" description="Low complexity" evidence="10">
    <location>
        <begin position="11"/>
        <end position="25"/>
    </location>
</feature>
<dbReference type="EMBL" id="JACTAM010000025">
    <property type="protein sequence ID" value="KAI2648334.1"/>
    <property type="molecule type" value="Genomic_DNA"/>
</dbReference>
<gene>
    <name evidence="11" type="ORF">H4Q32_018403</name>
</gene>
<organism evidence="11 12">
    <name type="scientific">Labeo rohita</name>
    <name type="common">Indian major carp</name>
    <name type="synonym">Cyprinus rohita</name>
    <dbReference type="NCBI Taxonomy" id="84645"/>
    <lineage>
        <taxon>Eukaryota</taxon>
        <taxon>Metazoa</taxon>
        <taxon>Chordata</taxon>
        <taxon>Craniata</taxon>
        <taxon>Vertebrata</taxon>
        <taxon>Euteleostomi</taxon>
        <taxon>Actinopterygii</taxon>
        <taxon>Neopterygii</taxon>
        <taxon>Teleostei</taxon>
        <taxon>Ostariophysi</taxon>
        <taxon>Cypriniformes</taxon>
        <taxon>Cyprinidae</taxon>
        <taxon>Labeoninae</taxon>
        <taxon>Labeonini</taxon>
        <taxon>Labeo</taxon>
    </lineage>
</organism>
<name>A0ABQ8LCU9_LABRO</name>
<feature type="compositionally biased region" description="Low complexity" evidence="10">
    <location>
        <begin position="981"/>
        <end position="995"/>
    </location>
</feature>
<dbReference type="SUPFAM" id="SSF90257">
    <property type="entry name" value="Myosin rod fragments"/>
    <property type="match status" value="1"/>
</dbReference>
<feature type="compositionally biased region" description="Gly residues" evidence="10">
    <location>
        <begin position="36"/>
        <end position="47"/>
    </location>
</feature>
<evidence type="ECO:0000313" key="12">
    <source>
        <dbReference type="Proteomes" id="UP000830375"/>
    </source>
</evidence>
<keyword evidence="5 9" id="KW-0175">Coiled coil</keyword>
<keyword evidence="3" id="KW-0597">Phosphoprotein</keyword>
<evidence type="ECO:0000256" key="5">
    <source>
        <dbReference type="ARBA" id="ARBA00023054"/>
    </source>
</evidence>
<feature type="compositionally biased region" description="Basic and acidic residues" evidence="10">
    <location>
        <begin position="733"/>
        <end position="750"/>
    </location>
</feature>
<evidence type="ECO:0000256" key="4">
    <source>
        <dbReference type="ARBA" id="ARBA00023018"/>
    </source>
</evidence>
<sequence>MDSNHGGGRNNQGNSGRSPRLPRSPRMGHRRTNSMGGSGGGPGGSGGKTLSMENIQSLNAAYATSGPMYMSDNEVAIGTSSDLPKSGVATGRFGGSIPYGVRGTVTGSTPDMAMVPAVSTDSMGFGGEIHAASTVPHSLRQARDNTIMELQAQLKELLRENELLRKEIEVKESKLSSSMSSIKSFWSPELKKERALRKDEASKIVVWKEQYRAVQDETQHLQTTVQALQAELRIQRDLNQLLQPPGEPLACEPSEEQERQAREVFLLRRTLEEMEVRLETQRQTLVARDESVKKLLEMLHSKGPSTKASEEDHERTRRLADAEMHAHHLENLLEQRDKELAALREDSQISSLERGLRELEDQVMMLRSSSMLSCEERQEEAKQMEVYRNHTKFMKNKMDQVKQDLSRKDTQLLGLQTKLETLTNQFSDSKQHIEVLKESLTAKEQRAAILQTEVDALRLRLEEKETMLNKKSKQIQEMSEEKSTLNGEIHDLKDMLEVKERKVNVLQKKIENLQEQLRDKEKQMSSLRERVKSLQTDTSNTDTALTTLEDSLAEKVSITSRGRYTTGLQDQSLERIIERLKEQRDREEREKAEELDNSKKELRELKEKVSMLQGDLSDRETSLLDLKEHASSLASSGLKKDSKLKSLEIALEQRREECIKLENQLKKVQSAAANAQANAEISERISSLEADVARHREDSAKAQAEVDRLLDILRQMENEKNDKDRKISELERQIKEQSKKSSGKHKEPSGKGRNVNDGPQQESLRQKAERIEELEEALRESVQITAEREMVLAQEEAARNHQEKQMEELLGAMEKVKLELESMKAKMSSTQQSLAEKEAHLTTLRAERRRHLEEVLEMKQEALLAAISEKDANIALLELSSSKKKKTQEEVAQLRREKDRLVQQLKQQVRTASRSSDRAYLGGKLQCTGALHWPPEFPVKPPQTPLLTQSTQPTSHHTNYPGPTASDHTHSHRTKLAMMEPSSSTPTSTVSLPSPELNRSPLRAYNSL</sequence>
<dbReference type="PANTHER" id="PTHR18861:SF1">
    <property type="entry name" value="ELKS_RAB6-INTERACTING_CAST FAMILY MEMBER 1"/>
    <property type="match status" value="1"/>
</dbReference>
<dbReference type="Pfam" id="PF10174">
    <property type="entry name" value="Cast"/>
    <property type="match status" value="1"/>
</dbReference>
<evidence type="ECO:0000256" key="10">
    <source>
        <dbReference type="SAM" id="MobiDB-lite"/>
    </source>
</evidence>
<evidence type="ECO:0000256" key="9">
    <source>
        <dbReference type="SAM" id="Coils"/>
    </source>
</evidence>
<evidence type="ECO:0000313" key="11">
    <source>
        <dbReference type="EMBL" id="KAI2648334.1"/>
    </source>
</evidence>
<evidence type="ECO:0000256" key="1">
    <source>
        <dbReference type="ARBA" id="ARBA00004245"/>
    </source>
</evidence>
<feature type="compositionally biased region" description="Gly residues" evidence="10">
    <location>
        <begin position="1"/>
        <end position="10"/>
    </location>
</feature>
<comment type="subcellular location">
    <subcellularLocation>
        <location evidence="1">Cytoplasm</location>
        <location evidence="1">Cytoskeleton</location>
    </subcellularLocation>
    <subcellularLocation>
        <location evidence="8">Presynapse</location>
    </subcellularLocation>
</comment>
<dbReference type="Proteomes" id="UP000830375">
    <property type="component" value="Unassembled WGS sequence"/>
</dbReference>
<reference evidence="11 12" key="1">
    <citation type="submission" date="2022-01" db="EMBL/GenBank/DDBJ databases">
        <title>A high-quality chromosome-level genome assembly of rohu carp, Labeo rohita.</title>
        <authorList>
            <person name="Arick M.A. II"/>
            <person name="Hsu C.-Y."/>
            <person name="Magbanua Z."/>
            <person name="Pechanova O."/>
            <person name="Grover C."/>
            <person name="Miller E."/>
            <person name="Thrash A."/>
            <person name="Ezzel L."/>
            <person name="Alam S."/>
            <person name="Benzie J."/>
            <person name="Hamilton M."/>
            <person name="Karsi A."/>
            <person name="Lawrence M.L."/>
            <person name="Peterson D.G."/>
        </authorList>
    </citation>
    <scope>NUCLEOTIDE SEQUENCE [LARGE SCALE GENOMIC DNA]</scope>
    <source>
        <strain evidence="12">BAU-BD-2019</strain>
        <tissue evidence="11">Blood</tissue>
    </source>
</reference>
<feature type="coiled-coil region" evidence="9">
    <location>
        <begin position="140"/>
        <end position="174"/>
    </location>
</feature>
<feature type="compositionally biased region" description="Pro residues" evidence="10">
    <location>
        <begin position="935"/>
        <end position="944"/>
    </location>
</feature>
<proteinExistence type="predicted"/>
<feature type="coiled-coil region" evidence="9">
    <location>
        <begin position="570"/>
        <end position="615"/>
    </location>
</feature>
<accession>A0ABQ8LCU9</accession>
<protein>
    <submittedName>
        <fullName evidence="11">ELKS/Rab6-interacting/CAST family member 1</fullName>
    </submittedName>
</protein>
<feature type="coiled-coil region" evidence="9">
    <location>
        <begin position="433"/>
        <end position="537"/>
    </location>
</feature>
<keyword evidence="7" id="KW-0966">Cell projection</keyword>
<dbReference type="PANTHER" id="PTHR18861">
    <property type="entry name" value="ELKS/RAB6-INTERACTING/CAST PROTEIN"/>
    <property type="match status" value="1"/>
</dbReference>
<keyword evidence="4" id="KW-0770">Synapse</keyword>
<evidence type="ECO:0000256" key="3">
    <source>
        <dbReference type="ARBA" id="ARBA00022553"/>
    </source>
</evidence>
<keyword evidence="6" id="KW-0206">Cytoskeleton</keyword>
<evidence type="ECO:0000256" key="7">
    <source>
        <dbReference type="ARBA" id="ARBA00023273"/>
    </source>
</evidence>
<feature type="region of interest" description="Disordered" evidence="10">
    <location>
        <begin position="733"/>
        <end position="767"/>
    </location>
</feature>